<evidence type="ECO:0000313" key="2">
    <source>
        <dbReference type="Proteomes" id="UP000215335"/>
    </source>
</evidence>
<dbReference type="EMBL" id="NNAY01002785">
    <property type="protein sequence ID" value="OXU20566.1"/>
    <property type="molecule type" value="Genomic_DNA"/>
</dbReference>
<dbReference type="STRING" id="543379.A0A232EQI8"/>
<proteinExistence type="predicted"/>
<dbReference type="Proteomes" id="UP000215335">
    <property type="component" value="Unassembled WGS sequence"/>
</dbReference>
<dbReference type="AlphaFoldDB" id="A0A232EQI8"/>
<reference evidence="1 2" key="1">
    <citation type="journal article" date="2017" name="Curr. Biol.">
        <title>The Evolution of Venom by Co-option of Single-Copy Genes.</title>
        <authorList>
            <person name="Martinson E.O."/>
            <person name="Mrinalini"/>
            <person name="Kelkar Y.D."/>
            <person name="Chang C.H."/>
            <person name="Werren J.H."/>
        </authorList>
    </citation>
    <scope>NUCLEOTIDE SEQUENCE [LARGE SCALE GENOMIC DNA]</scope>
    <source>
        <strain evidence="1 2">Alberta</strain>
        <tissue evidence="1">Whole body</tissue>
    </source>
</reference>
<sequence>MYKSTFSSYERRISVPVFRNKYKSCGTKIKYLTFLRKYCFPALHSDPRTLLSTPRIFQGILIDVPPGQYMYIGLEKALIKILNRTPSNLIPINTLLLDFNIDGCELNKKYEMYPIQVRISNIPQSDAEVIGIYKGRTKPTDINLFLKCFITDVNDVRKKTLEYEDKALEVHIRLFCLDLVARAFIFRHKNHNSKKPCTKCKVKGSRYKKISVYSGVNHEIRTDGEYSRMVDAEHHKGKSPFLELEVGLVTQVPIDPMHSLYLEHHKGKSPLLELKVGLVTQVPIDPMHCLYLDCVDKGTYGKQVKLSHAEILKMSDRIQVIVNYCPLEFARLSETLKYLEDFKATQHRQFLLYFGLVATNGIVSENVYIHYLLLSTAIRCLSLENPPITHLSFARLPLKYFIEDAELIYDLNFLSYNIHNLCHLVDDVEMYGSLESYAAWP</sequence>
<dbReference type="PANTHER" id="PTHR33053:SF24">
    <property type="entry name" value="TRANSPOSASE DOMAIN-CONTAINING PROTEIN"/>
    <property type="match status" value="1"/>
</dbReference>
<keyword evidence="2" id="KW-1185">Reference proteome</keyword>
<protein>
    <submittedName>
        <fullName evidence="1">Uncharacterized protein</fullName>
    </submittedName>
</protein>
<gene>
    <name evidence="1" type="ORF">TSAR_009118</name>
</gene>
<name>A0A232EQI8_9HYME</name>
<dbReference type="PANTHER" id="PTHR33053">
    <property type="entry name" value="PROTEIN, PUTATIVE-RELATED"/>
    <property type="match status" value="1"/>
</dbReference>
<accession>A0A232EQI8</accession>
<evidence type="ECO:0000313" key="1">
    <source>
        <dbReference type="EMBL" id="OXU20566.1"/>
    </source>
</evidence>
<comment type="caution">
    <text evidence="1">The sequence shown here is derived from an EMBL/GenBank/DDBJ whole genome shotgun (WGS) entry which is preliminary data.</text>
</comment>
<organism evidence="1 2">
    <name type="scientific">Trichomalopsis sarcophagae</name>
    <dbReference type="NCBI Taxonomy" id="543379"/>
    <lineage>
        <taxon>Eukaryota</taxon>
        <taxon>Metazoa</taxon>
        <taxon>Ecdysozoa</taxon>
        <taxon>Arthropoda</taxon>
        <taxon>Hexapoda</taxon>
        <taxon>Insecta</taxon>
        <taxon>Pterygota</taxon>
        <taxon>Neoptera</taxon>
        <taxon>Endopterygota</taxon>
        <taxon>Hymenoptera</taxon>
        <taxon>Apocrita</taxon>
        <taxon>Proctotrupomorpha</taxon>
        <taxon>Chalcidoidea</taxon>
        <taxon>Pteromalidae</taxon>
        <taxon>Pteromalinae</taxon>
        <taxon>Trichomalopsis</taxon>
    </lineage>
</organism>
<dbReference type="OrthoDB" id="7699050at2759"/>